<dbReference type="InterPro" id="IPR028994">
    <property type="entry name" value="Integrin_alpha_N"/>
</dbReference>
<dbReference type="Gene3D" id="2.30.30.100">
    <property type="match status" value="2"/>
</dbReference>
<dbReference type="Proteomes" id="UP000663825">
    <property type="component" value="Unassembled WGS sequence"/>
</dbReference>
<keyword evidence="5" id="KW-1185">Reference proteome</keyword>
<evidence type="ECO:0000313" key="2">
    <source>
        <dbReference type="EMBL" id="CAF3474828.1"/>
    </source>
</evidence>
<dbReference type="OrthoDB" id="10022113at2759"/>
<proteinExistence type="predicted"/>
<reference evidence="2" key="1">
    <citation type="submission" date="2021-02" db="EMBL/GenBank/DDBJ databases">
        <authorList>
            <person name="Nowell W R."/>
        </authorList>
    </citation>
    <scope>NUCLEOTIDE SEQUENCE</scope>
</reference>
<protein>
    <recommendedName>
        <fullName evidence="6">VCBS repeat-containing protein</fullName>
    </recommendedName>
</protein>
<dbReference type="AlphaFoldDB" id="A0A818FFV4"/>
<dbReference type="SUPFAM" id="SSF69318">
    <property type="entry name" value="Integrin alpha N-terminal domain"/>
    <property type="match status" value="1"/>
</dbReference>
<feature type="non-terminal residue" evidence="2">
    <location>
        <position position="1"/>
    </location>
</feature>
<gene>
    <name evidence="2" type="ORF">TIS948_LOCUS33604</name>
    <name evidence="3" type="ORF">UJA718_LOCUS32591</name>
</gene>
<comment type="caution">
    <text evidence="2">The sequence shown here is derived from an EMBL/GenBank/DDBJ whole genome shotgun (WGS) entry which is preliminary data.</text>
</comment>
<name>A0A818FFV4_9BILA</name>
<keyword evidence="1" id="KW-0732">Signal</keyword>
<dbReference type="Pfam" id="PF13517">
    <property type="entry name" value="FG-GAP_3"/>
    <property type="match status" value="1"/>
</dbReference>
<sequence length="84" mass="8804">DSLLDIVVANNGGNNIGILLGYGNGTFRKQITFPTGNNSTPNWVAIGDLNNDGRLDLAVANYLGNNVGILLGYGNGSFAQQVNH</sequence>
<dbReference type="InterPro" id="IPR013517">
    <property type="entry name" value="FG-GAP"/>
</dbReference>
<organism evidence="2 4">
    <name type="scientific">Rotaria socialis</name>
    <dbReference type="NCBI Taxonomy" id="392032"/>
    <lineage>
        <taxon>Eukaryota</taxon>
        <taxon>Metazoa</taxon>
        <taxon>Spiralia</taxon>
        <taxon>Gnathifera</taxon>
        <taxon>Rotifera</taxon>
        <taxon>Eurotatoria</taxon>
        <taxon>Bdelloidea</taxon>
        <taxon>Philodinida</taxon>
        <taxon>Philodinidae</taxon>
        <taxon>Rotaria</taxon>
    </lineage>
</organism>
<dbReference type="EMBL" id="CAJOBP010028110">
    <property type="protein sequence ID" value="CAF4631279.1"/>
    <property type="molecule type" value="Genomic_DNA"/>
</dbReference>
<evidence type="ECO:0000313" key="5">
    <source>
        <dbReference type="Proteomes" id="UP000663873"/>
    </source>
</evidence>
<dbReference type="EMBL" id="CAJNXB010006268">
    <property type="protein sequence ID" value="CAF3474828.1"/>
    <property type="molecule type" value="Genomic_DNA"/>
</dbReference>
<accession>A0A818FFV4</accession>
<dbReference type="PANTHER" id="PTHR46580">
    <property type="entry name" value="SENSOR KINASE-RELATED"/>
    <property type="match status" value="1"/>
</dbReference>
<evidence type="ECO:0000313" key="4">
    <source>
        <dbReference type="Proteomes" id="UP000663825"/>
    </source>
</evidence>
<evidence type="ECO:0000256" key="1">
    <source>
        <dbReference type="ARBA" id="ARBA00022729"/>
    </source>
</evidence>
<evidence type="ECO:0000313" key="3">
    <source>
        <dbReference type="EMBL" id="CAF4631279.1"/>
    </source>
</evidence>
<evidence type="ECO:0008006" key="6">
    <source>
        <dbReference type="Google" id="ProtNLM"/>
    </source>
</evidence>
<dbReference type="Proteomes" id="UP000663873">
    <property type="component" value="Unassembled WGS sequence"/>
</dbReference>